<feature type="transmembrane region" description="Helical" evidence="1">
    <location>
        <begin position="153"/>
        <end position="180"/>
    </location>
</feature>
<keyword evidence="1" id="KW-0812">Transmembrane</keyword>
<feature type="transmembrane region" description="Helical" evidence="1">
    <location>
        <begin position="18"/>
        <end position="37"/>
    </location>
</feature>
<evidence type="ECO:0000256" key="1">
    <source>
        <dbReference type="SAM" id="Phobius"/>
    </source>
</evidence>
<reference evidence="3 4" key="1">
    <citation type="submission" date="2023-11" db="UniProtKB">
        <authorList>
            <consortium name="WormBaseParasite"/>
        </authorList>
    </citation>
    <scope>IDENTIFICATION</scope>
</reference>
<sequence length="469" mass="52115">MELCQKFDNVFPPKIRRWLGLVLAIFDVFFFGGYHYGFNSLITVYKSVGVYAYNCTENVCSYHYDMFGVVFMVWMVSQMCLIVFAGILMDKVGLRILKLLAVVVYFAGTIMFAFTTGETVPLFYAAGILVALSSICSLICNHQVSSMFPQFRGLCISLLSGAYDSSSVVAYVLSLTYLVFPFKWSFIILACGSVVVGSFVALFILTQKSEDMGKFSSINTEEEKLCEKTSIESSGEMDIYGEISSILDKRYPSLLSCVISLPYLLINLWFTLGLFRFSFYLSHLAKHINDAYSDDKPTADHLLSISSAFFMSSFLLSPVTGLMIDFCLKRARTGIKNMLTNERDLANPDKMYYTLTLGLVPGQGLLALSAVALSAMMFIPSPIASYASFVFLVVLRSLLFSCFISFLLSAFPIRYFGTLNGITSAVSGLISLSTNAFLRTSRSTDNYATMAISIGIFIVPIIFLIKSRQ</sequence>
<keyword evidence="1" id="KW-0472">Membrane</keyword>
<feature type="transmembrane region" description="Helical" evidence="1">
    <location>
        <begin position="122"/>
        <end position="141"/>
    </location>
</feature>
<feature type="transmembrane region" description="Helical" evidence="1">
    <location>
        <begin position="254"/>
        <end position="281"/>
    </location>
</feature>
<proteinExistence type="predicted"/>
<dbReference type="InterPro" id="IPR027197">
    <property type="entry name" value="SLC43A3"/>
</dbReference>
<name>A0AA84ZW22_9TREM</name>
<dbReference type="AlphaFoldDB" id="A0AA84ZW22"/>
<feature type="transmembrane region" description="Helical" evidence="1">
    <location>
        <begin position="446"/>
        <end position="465"/>
    </location>
</feature>
<feature type="transmembrane region" description="Helical" evidence="1">
    <location>
        <begin position="66"/>
        <end position="89"/>
    </location>
</feature>
<dbReference type="Pfam" id="PF07690">
    <property type="entry name" value="MFS_1"/>
    <property type="match status" value="1"/>
</dbReference>
<keyword evidence="1" id="KW-1133">Transmembrane helix</keyword>
<feature type="transmembrane region" description="Helical" evidence="1">
    <location>
        <begin position="352"/>
        <end position="379"/>
    </location>
</feature>
<evidence type="ECO:0000313" key="4">
    <source>
        <dbReference type="WBParaSite" id="SMRG1_51430.1"/>
    </source>
</evidence>
<organism evidence="2 4">
    <name type="scientific">Schistosoma margrebowiei</name>
    <dbReference type="NCBI Taxonomy" id="48269"/>
    <lineage>
        <taxon>Eukaryota</taxon>
        <taxon>Metazoa</taxon>
        <taxon>Spiralia</taxon>
        <taxon>Lophotrochozoa</taxon>
        <taxon>Platyhelminthes</taxon>
        <taxon>Trematoda</taxon>
        <taxon>Digenea</taxon>
        <taxon>Strigeidida</taxon>
        <taxon>Schistosomatoidea</taxon>
        <taxon>Schistosomatidae</taxon>
        <taxon>Schistosoma</taxon>
    </lineage>
</organism>
<dbReference type="WBParaSite" id="SMRG1_51430.1">
    <property type="protein sequence ID" value="SMRG1_51430.1"/>
    <property type="gene ID" value="SMRG1_51430"/>
</dbReference>
<feature type="transmembrane region" description="Helical" evidence="1">
    <location>
        <begin position="385"/>
        <end position="408"/>
    </location>
</feature>
<dbReference type="Proteomes" id="UP000050790">
    <property type="component" value="Unassembled WGS sequence"/>
</dbReference>
<dbReference type="WBParaSite" id="SMRG1_51420.1">
    <property type="protein sequence ID" value="SMRG1_51420.1"/>
    <property type="gene ID" value="SMRG1_51420"/>
</dbReference>
<dbReference type="Gene3D" id="1.20.1250.20">
    <property type="entry name" value="MFS general substrate transporter like domains"/>
    <property type="match status" value="1"/>
</dbReference>
<feature type="transmembrane region" description="Helical" evidence="1">
    <location>
        <begin position="96"/>
        <end position="116"/>
    </location>
</feature>
<accession>A0AA84ZW22</accession>
<feature type="transmembrane region" description="Helical" evidence="1">
    <location>
        <begin position="186"/>
        <end position="205"/>
    </location>
</feature>
<dbReference type="SUPFAM" id="SSF103473">
    <property type="entry name" value="MFS general substrate transporter"/>
    <property type="match status" value="1"/>
</dbReference>
<feature type="transmembrane region" description="Helical" evidence="1">
    <location>
        <begin position="301"/>
        <end position="328"/>
    </location>
</feature>
<dbReference type="InterPro" id="IPR011701">
    <property type="entry name" value="MFS"/>
</dbReference>
<dbReference type="PANTHER" id="PTHR20765">
    <property type="entry name" value="SOLUTE CARRIER FAMILY 43 MEMBER 3-RELATED"/>
    <property type="match status" value="1"/>
</dbReference>
<dbReference type="GO" id="GO:0022857">
    <property type="term" value="F:transmembrane transporter activity"/>
    <property type="evidence" value="ECO:0007669"/>
    <property type="project" value="InterPro"/>
</dbReference>
<evidence type="ECO:0000313" key="2">
    <source>
        <dbReference type="Proteomes" id="UP000050790"/>
    </source>
</evidence>
<dbReference type="PANTHER" id="PTHR20765:SF1">
    <property type="entry name" value="EQUILIBRATIVE NUCLEOBASE TRANSPORTER 1"/>
    <property type="match status" value="1"/>
</dbReference>
<protein>
    <submittedName>
        <fullName evidence="3 4">MFS domain-containing protein</fullName>
    </submittedName>
</protein>
<feature type="transmembrane region" description="Helical" evidence="1">
    <location>
        <begin position="415"/>
        <end position="434"/>
    </location>
</feature>
<dbReference type="InterPro" id="IPR036259">
    <property type="entry name" value="MFS_trans_sf"/>
</dbReference>
<evidence type="ECO:0000313" key="3">
    <source>
        <dbReference type="WBParaSite" id="SMRG1_51420.1"/>
    </source>
</evidence>